<accession>A0A1G8PFL2</accession>
<sequence length="49" mass="5780">MENESSNEKSIKPLKKIKPPEYLFVRALNKHLIPSYIRNIKAKGRKNEK</sequence>
<dbReference type="EMBL" id="FNED01000009">
    <property type="protein sequence ID" value="SDI91279.1"/>
    <property type="molecule type" value="Genomic_DNA"/>
</dbReference>
<dbReference type="RefSeq" id="WP_158502362.1">
    <property type="nucleotide sequence ID" value="NZ_BJOA01000067.1"/>
</dbReference>
<protein>
    <submittedName>
        <fullName evidence="1">Uncharacterized protein</fullName>
    </submittedName>
</protein>
<organism evidence="1 2">
    <name type="scientific">Aneurinibacillus migulanus</name>
    <name type="common">Bacillus migulanus</name>
    <dbReference type="NCBI Taxonomy" id="47500"/>
    <lineage>
        <taxon>Bacteria</taxon>
        <taxon>Bacillati</taxon>
        <taxon>Bacillota</taxon>
        <taxon>Bacilli</taxon>
        <taxon>Bacillales</taxon>
        <taxon>Paenibacillaceae</taxon>
        <taxon>Aneurinibacillus group</taxon>
        <taxon>Aneurinibacillus</taxon>
    </lineage>
</organism>
<evidence type="ECO:0000313" key="2">
    <source>
        <dbReference type="Proteomes" id="UP000182836"/>
    </source>
</evidence>
<dbReference type="GeneID" id="43759284"/>
<evidence type="ECO:0000313" key="1">
    <source>
        <dbReference type="EMBL" id="SDI91279.1"/>
    </source>
</evidence>
<reference evidence="1 2" key="1">
    <citation type="submission" date="2016-10" db="EMBL/GenBank/DDBJ databases">
        <authorList>
            <person name="de Groot N.N."/>
        </authorList>
    </citation>
    <scope>NUCLEOTIDE SEQUENCE [LARGE SCALE GENOMIC DNA]</scope>
    <source>
        <strain evidence="1 2">DSM 2895</strain>
    </source>
</reference>
<dbReference type="AlphaFoldDB" id="A0A1G8PFL2"/>
<dbReference type="Proteomes" id="UP000182836">
    <property type="component" value="Unassembled WGS sequence"/>
</dbReference>
<proteinExistence type="predicted"/>
<name>A0A1G8PFL2_ANEMI</name>
<gene>
    <name evidence="1" type="ORF">SAMN04487909_10968</name>
</gene>